<dbReference type="SUPFAM" id="SSF53448">
    <property type="entry name" value="Nucleotide-diphospho-sugar transferases"/>
    <property type="match status" value="1"/>
</dbReference>
<keyword evidence="3 5" id="KW-0548">Nucleotidyltransferase</keyword>
<dbReference type="NCBIfam" id="NF003952">
    <property type="entry name" value="PRK05450.1-5"/>
    <property type="match status" value="1"/>
</dbReference>
<accession>A0A410P321</accession>
<dbReference type="PANTHER" id="PTHR42866:SF2">
    <property type="entry name" value="3-DEOXY-MANNO-OCTULOSONATE CYTIDYLYLTRANSFERASE, MITOCHONDRIAL"/>
    <property type="match status" value="1"/>
</dbReference>
<dbReference type="GO" id="GO:0009103">
    <property type="term" value="P:lipopolysaccharide biosynthetic process"/>
    <property type="evidence" value="ECO:0007669"/>
    <property type="project" value="UniProtKB-UniRule"/>
</dbReference>
<dbReference type="PANTHER" id="PTHR42866">
    <property type="entry name" value="3-DEOXY-MANNO-OCTULOSONATE CYTIDYLYLTRANSFERASE"/>
    <property type="match status" value="1"/>
</dbReference>
<organism evidence="6 7">
    <name type="scientific">Velamenicoccus archaeovorus</name>
    <dbReference type="NCBI Taxonomy" id="1930593"/>
    <lineage>
        <taxon>Bacteria</taxon>
        <taxon>Pseudomonadati</taxon>
        <taxon>Candidatus Omnitrophota</taxon>
        <taxon>Candidatus Velamenicoccus</taxon>
    </lineage>
</organism>
<dbReference type="EC" id="2.7.7.38" evidence="5"/>
<comment type="subcellular location">
    <subcellularLocation>
        <location evidence="5">Cytoplasm</location>
    </subcellularLocation>
    <subcellularLocation>
        <location evidence="1">Membrane</location>
    </subcellularLocation>
</comment>
<evidence type="ECO:0000256" key="3">
    <source>
        <dbReference type="ARBA" id="ARBA00022695"/>
    </source>
</evidence>
<comment type="catalytic activity">
    <reaction evidence="5">
        <text>3-deoxy-alpha-D-manno-oct-2-ulosonate + CTP = CMP-3-deoxy-beta-D-manno-octulosonate + diphosphate</text>
        <dbReference type="Rhea" id="RHEA:23448"/>
        <dbReference type="ChEBI" id="CHEBI:33019"/>
        <dbReference type="ChEBI" id="CHEBI:37563"/>
        <dbReference type="ChEBI" id="CHEBI:85986"/>
        <dbReference type="ChEBI" id="CHEBI:85987"/>
        <dbReference type="EC" id="2.7.7.38"/>
    </reaction>
</comment>
<dbReference type="CDD" id="cd02517">
    <property type="entry name" value="CMP-KDO-Synthetase"/>
    <property type="match status" value="1"/>
</dbReference>
<evidence type="ECO:0000256" key="4">
    <source>
        <dbReference type="ARBA" id="ARBA00022985"/>
    </source>
</evidence>
<dbReference type="UniPathway" id="UPA00358">
    <property type="reaction ID" value="UER00476"/>
</dbReference>
<dbReference type="NCBIfam" id="NF009905">
    <property type="entry name" value="PRK13368.1"/>
    <property type="match status" value="1"/>
</dbReference>
<evidence type="ECO:0000256" key="1">
    <source>
        <dbReference type="ARBA" id="ARBA00004370"/>
    </source>
</evidence>
<dbReference type="Gene3D" id="3.90.550.10">
    <property type="entry name" value="Spore Coat Polysaccharide Biosynthesis Protein SpsA, Chain A"/>
    <property type="match status" value="1"/>
</dbReference>
<dbReference type="EMBL" id="CP019384">
    <property type="protein sequence ID" value="QAT16414.1"/>
    <property type="molecule type" value="Genomic_DNA"/>
</dbReference>
<dbReference type="Pfam" id="PF02348">
    <property type="entry name" value="CTP_transf_3"/>
    <property type="match status" value="1"/>
</dbReference>
<dbReference type="InterPro" id="IPR004528">
    <property type="entry name" value="KdsB"/>
</dbReference>
<dbReference type="RefSeq" id="WP_128700929.1">
    <property type="nucleotide sequence ID" value="NZ_CP019384.1"/>
</dbReference>
<comment type="pathway">
    <text evidence="5">Nucleotide-sugar biosynthesis; CMP-3-deoxy-D-manno-octulosonate biosynthesis; CMP-3-deoxy-D-manno-octulosonate from 3-deoxy-D-manno-octulosonate and CTP: step 1/1.</text>
</comment>
<keyword evidence="5" id="KW-0963">Cytoplasm</keyword>
<evidence type="ECO:0000313" key="6">
    <source>
        <dbReference type="EMBL" id="QAT16414.1"/>
    </source>
</evidence>
<dbReference type="GO" id="GO:0016020">
    <property type="term" value="C:membrane"/>
    <property type="evidence" value="ECO:0007669"/>
    <property type="project" value="UniProtKB-SubCell"/>
</dbReference>
<dbReference type="GO" id="GO:0033468">
    <property type="term" value="P:CMP-keto-3-deoxy-D-manno-octulosonic acid biosynthetic process"/>
    <property type="evidence" value="ECO:0007669"/>
    <property type="project" value="UniProtKB-UniRule"/>
</dbReference>
<comment type="similarity">
    <text evidence="5">Belongs to the KdsB family.</text>
</comment>
<dbReference type="InterPro" id="IPR003329">
    <property type="entry name" value="Cytidylyl_trans"/>
</dbReference>
<dbReference type="GO" id="GO:0008690">
    <property type="term" value="F:3-deoxy-manno-octulosonate cytidylyltransferase activity"/>
    <property type="evidence" value="ECO:0007669"/>
    <property type="project" value="UniProtKB-UniRule"/>
</dbReference>
<reference evidence="6 7" key="1">
    <citation type="submission" date="2017-01" db="EMBL/GenBank/DDBJ databases">
        <title>First insights into the biology of 'candidatus Vampirococcus archaeovorus'.</title>
        <authorList>
            <person name="Kizina J."/>
            <person name="Jordan S."/>
            <person name="Stueber K."/>
            <person name="Reinhardt R."/>
            <person name="Harder J."/>
        </authorList>
    </citation>
    <scope>NUCLEOTIDE SEQUENCE [LARGE SCALE GENOMIC DNA]</scope>
    <source>
        <strain evidence="6 7">LiM</strain>
    </source>
</reference>
<dbReference type="GO" id="GO:0005829">
    <property type="term" value="C:cytosol"/>
    <property type="evidence" value="ECO:0007669"/>
    <property type="project" value="TreeGrafter"/>
</dbReference>
<dbReference type="NCBIfam" id="TIGR00466">
    <property type="entry name" value="kdsB"/>
    <property type="match status" value="1"/>
</dbReference>
<dbReference type="InterPro" id="IPR029044">
    <property type="entry name" value="Nucleotide-diphossugar_trans"/>
</dbReference>
<keyword evidence="7" id="KW-1185">Reference proteome</keyword>
<evidence type="ECO:0000256" key="5">
    <source>
        <dbReference type="HAMAP-Rule" id="MF_00057"/>
    </source>
</evidence>
<sequence length="249" mass="28349">MNAIGVIPARYASVRFEGKILADILGRPMIQHVWENARRARSLDEVVVACDDERIKGAVEAFGGKAVMTAKAHTSGTERIAEVVADLDVKVVVNIQGDEPLVHPSMIDDVAYALLNVPEQNCATVCKRIEREEEIADPNVVKVVMNKKHQALYFSRCPIPFVREEEPGMRVHYKHIGIYGYTKDFLYTYKNLPVSKLEKLEKLEQLRILENGYSIRIVETKFETIGVDTREDLEKVKQWLLLRSKIEVE</sequence>
<keyword evidence="4 5" id="KW-0448">Lipopolysaccharide biosynthesis</keyword>
<dbReference type="NCBIfam" id="NF003950">
    <property type="entry name" value="PRK05450.1-3"/>
    <property type="match status" value="1"/>
</dbReference>
<name>A0A410P321_VELA1</name>
<proteinExistence type="inferred from homology"/>
<protein>
    <recommendedName>
        <fullName evidence="5">3-deoxy-manno-octulosonate cytidylyltransferase</fullName>
        <ecNumber evidence="5">2.7.7.38</ecNumber>
    </recommendedName>
    <alternativeName>
        <fullName evidence="5">CMP-2-keto-3-deoxyoctulosonic acid synthase</fullName>
        <shortName evidence="5">CKS</shortName>
        <shortName evidence="5">CMP-KDO synthase</shortName>
    </alternativeName>
</protein>
<dbReference type="Proteomes" id="UP000287243">
    <property type="component" value="Chromosome"/>
</dbReference>
<dbReference type="FunFam" id="3.90.550.10:FF:000011">
    <property type="entry name" value="3-deoxy-manno-octulosonate cytidylyltransferase"/>
    <property type="match status" value="1"/>
</dbReference>
<dbReference type="HAMAP" id="MF_00057">
    <property type="entry name" value="KdsB"/>
    <property type="match status" value="1"/>
</dbReference>
<dbReference type="OrthoDB" id="9815559at2"/>
<dbReference type="AlphaFoldDB" id="A0A410P321"/>
<comment type="function">
    <text evidence="5">Activates KDO (a required 8-carbon sugar) for incorporation into bacterial lipopolysaccharide in Gram-negative bacteria.</text>
</comment>
<evidence type="ECO:0000313" key="7">
    <source>
        <dbReference type="Proteomes" id="UP000287243"/>
    </source>
</evidence>
<gene>
    <name evidence="5" type="primary">kdsB</name>
    <name evidence="6" type="ORF">BU251_01050</name>
</gene>
<dbReference type="KEGG" id="vai:BU251_01050"/>
<evidence type="ECO:0000256" key="2">
    <source>
        <dbReference type="ARBA" id="ARBA00022679"/>
    </source>
</evidence>
<keyword evidence="2 5" id="KW-0808">Transferase</keyword>